<keyword evidence="1" id="KW-0677">Repeat</keyword>
<dbReference type="InterPro" id="IPR001005">
    <property type="entry name" value="SANT/Myb"/>
</dbReference>
<proteinExistence type="predicted"/>
<dbReference type="Proteomes" id="UP000694548">
    <property type="component" value="Chromosome sgr01"/>
</dbReference>
<feature type="domain" description="Myb-like" evidence="4">
    <location>
        <begin position="127"/>
        <end position="177"/>
    </location>
</feature>
<dbReference type="AlphaFoldDB" id="A0A8C6KRJ2"/>
<dbReference type="Ensembl" id="ENSNFUT00015008498.1">
    <property type="protein sequence ID" value="ENSNFUP00015008079.1"/>
    <property type="gene ID" value="ENSNFUG00015003963.1"/>
</dbReference>
<dbReference type="PROSITE" id="PS51294">
    <property type="entry name" value="HTH_MYB"/>
    <property type="match status" value="3"/>
</dbReference>
<dbReference type="SUPFAM" id="SSF46689">
    <property type="entry name" value="Homeodomain-like"/>
    <property type="match status" value="2"/>
</dbReference>
<dbReference type="InterPro" id="IPR009057">
    <property type="entry name" value="Homeodomain-like_sf"/>
</dbReference>
<evidence type="ECO:0000256" key="1">
    <source>
        <dbReference type="ARBA" id="ARBA00022737"/>
    </source>
</evidence>
<name>A0A8C6KRJ2_NOTFU</name>
<keyword evidence="7" id="KW-1185">Reference proteome</keyword>
<dbReference type="InterPro" id="IPR017930">
    <property type="entry name" value="Myb_dom"/>
</dbReference>
<feature type="domain" description="Myb-like" evidence="4">
    <location>
        <begin position="75"/>
        <end position="126"/>
    </location>
</feature>
<accession>A0A8C6KRJ2</accession>
<feature type="region of interest" description="Disordered" evidence="3">
    <location>
        <begin position="442"/>
        <end position="465"/>
    </location>
</feature>
<reference evidence="6" key="2">
    <citation type="submission" date="2025-08" db="UniProtKB">
        <authorList>
            <consortium name="Ensembl"/>
        </authorList>
    </citation>
    <scope>IDENTIFICATION</scope>
</reference>
<organism evidence="6 7">
    <name type="scientific">Nothobranchius furzeri</name>
    <name type="common">Turquoise killifish</name>
    <dbReference type="NCBI Taxonomy" id="105023"/>
    <lineage>
        <taxon>Eukaryota</taxon>
        <taxon>Metazoa</taxon>
        <taxon>Chordata</taxon>
        <taxon>Craniata</taxon>
        <taxon>Vertebrata</taxon>
        <taxon>Euteleostomi</taxon>
        <taxon>Actinopterygii</taxon>
        <taxon>Neopterygii</taxon>
        <taxon>Teleostei</taxon>
        <taxon>Neoteleostei</taxon>
        <taxon>Acanthomorphata</taxon>
        <taxon>Ovalentaria</taxon>
        <taxon>Atherinomorphae</taxon>
        <taxon>Cyprinodontiformes</taxon>
        <taxon>Nothobranchiidae</taxon>
        <taxon>Nothobranchius</taxon>
    </lineage>
</organism>
<dbReference type="PROSITE" id="PS50090">
    <property type="entry name" value="MYB_LIKE"/>
    <property type="match status" value="3"/>
</dbReference>
<dbReference type="GeneTree" id="ENSGT00940000156248"/>
<dbReference type="Pfam" id="PF00249">
    <property type="entry name" value="Myb_DNA-binding"/>
    <property type="match status" value="3"/>
</dbReference>
<evidence type="ECO:0000313" key="6">
    <source>
        <dbReference type="Ensembl" id="ENSNFUP00015008079.1"/>
    </source>
</evidence>
<evidence type="ECO:0000256" key="3">
    <source>
        <dbReference type="SAM" id="MobiDB-lite"/>
    </source>
</evidence>
<dbReference type="GO" id="GO:0005634">
    <property type="term" value="C:nucleus"/>
    <property type="evidence" value="ECO:0007669"/>
    <property type="project" value="TreeGrafter"/>
</dbReference>
<feature type="domain" description="HTH myb-type" evidence="5">
    <location>
        <begin position="22"/>
        <end position="71"/>
    </location>
</feature>
<protein>
    <recommendedName>
        <fullName evidence="8">V-myb myeloblastosis viral oncogene homolog (Avian)-like 1</fullName>
    </recommendedName>
</protein>
<evidence type="ECO:0008006" key="8">
    <source>
        <dbReference type="Google" id="ProtNLM"/>
    </source>
</evidence>
<dbReference type="GO" id="GO:0000981">
    <property type="term" value="F:DNA-binding transcription factor activity, RNA polymerase II-specific"/>
    <property type="evidence" value="ECO:0007669"/>
    <property type="project" value="TreeGrafter"/>
</dbReference>
<dbReference type="PANTHER" id="PTHR45614:SF30">
    <property type="entry name" value="MYB-RELATED PROTEIN B"/>
    <property type="match status" value="1"/>
</dbReference>
<feature type="domain" description="HTH myb-type" evidence="5">
    <location>
        <begin position="75"/>
        <end position="126"/>
    </location>
</feature>
<dbReference type="CDD" id="cd00167">
    <property type="entry name" value="SANT"/>
    <property type="match status" value="3"/>
</dbReference>
<dbReference type="PANTHER" id="PTHR45614">
    <property type="entry name" value="MYB PROTEIN-RELATED"/>
    <property type="match status" value="1"/>
</dbReference>
<feature type="compositionally biased region" description="Polar residues" evidence="3">
    <location>
        <begin position="455"/>
        <end position="465"/>
    </location>
</feature>
<dbReference type="SMART" id="SM00717">
    <property type="entry name" value="SANT"/>
    <property type="match status" value="3"/>
</dbReference>
<evidence type="ECO:0000259" key="4">
    <source>
        <dbReference type="PROSITE" id="PS50090"/>
    </source>
</evidence>
<reference evidence="6" key="1">
    <citation type="submission" date="2014-08" db="EMBL/GenBank/DDBJ databases">
        <authorList>
            <person name="Senf B."/>
            <person name="Petzold A."/>
            <person name="Downie B.R."/>
            <person name="Koch P."/>
            <person name="Platzer M."/>
        </authorList>
    </citation>
    <scope>NUCLEOTIDE SEQUENCE [LARGE SCALE GENOMIC DNA]</scope>
    <source>
        <strain evidence="6">GRZ</strain>
    </source>
</reference>
<reference evidence="6" key="3">
    <citation type="submission" date="2025-09" db="UniProtKB">
        <authorList>
            <consortium name="Ensembl"/>
        </authorList>
    </citation>
    <scope>IDENTIFICATION</scope>
</reference>
<evidence type="ECO:0000256" key="2">
    <source>
        <dbReference type="ARBA" id="ARBA00023125"/>
    </source>
</evidence>
<keyword evidence="2" id="KW-0238">DNA-binding</keyword>
<feature type="domain" description="Myb-like" evidence="4">
    <location>
        <begin position="22"/>
        <end position="74"/>
    </location>
</feature>
<evidence type="ECO:0000313" key="7">
    <source>
        <dbReference type="Proteomes" id="UP000694548"/>
    </source>
</evidence>
<feature type="domain" description="HTH myb-type" evidence="5">
    <location>
        <begin position="127"/>
        <end position="181"/>
    </location>
</feature>
<dbReference type="FunFam" id="1.10.10.60:FF:000010">
    <property type="entry name" value="Transcriptional activator Myb isoform A"/>
    <property type="match status" value="1"/>
</dbReference>
<dbReference type="InterPro" id="IPR050560">
    <property type="entry name" value="MYB_TF"/>
</dbReference>
<dbReference type="Gene3D" id="1.10.10.60">
    <property type="entry name" value="Homeodomain-like"/>
    <property type="match status" value="3"/>
</dbReference>
<sequence length="536" mass="60659">MSRRSHRSSSKTGSGYRARFSRVSLEKHDWTPEEDGKLHHLIKEYGTSSWPVVAHHFRGQRSQLHCQRRWQQIKNPQLIKGPWTQKEDHKLTDLVKKYGLKRWSLIAKQLFTRNGKQCRERWHNHLDPTVKKSSWTVEEDQILCQAHRLLGNRWADISKLLPGRTDNSIKNHWNSTLKRKVEKEGYLHILCLHSSSSSTSRPPSQTCGPAITTTIPSKADSLSTLKDESSFFIDQSVDRPHRGSTYLHSNHASSSSGSMCRLVTSSELTEMDLEEWNCDSREVTSHLKPSLVTESDYSLRDDSNLSFVHLSRTFVAGMKVKSEKGGSFLESSSWTRTGTIEQEPLSPSEMMSQCGPDQLTFQCPILTSTPLSLLKHPSIRQQEGCCDHCSLSSRTPVETREKIQALLMSAPSTPTPMKIRNHQNQAHGECLLSSILQNQNQSSSVQHQLGHKDSGSQSKVPTGSGSDPCCEELGCFPIDEQVEVWWTQQPEPHLDSPDFSTFKINPFEASGELQVVFGKTQDQVSLTEQARLYFEP</sequence>
<dbReference type="GO" id="GO:0000978">
    <property type="term" value="F:RNA polymerase II cis-regulatory region sequence-specific DNA binding"/>
    <property type="evidence" value="ECO:0007669"/>
    <property type="project" value="TreeGrafter"/>
</dbReference>
<evidence type="ECO:0000259" key="5">
    <source>
        <dbReference type="PROSITE" id="PS51294"/>
    </source>
</evidence>